<accession>A0A9P1M7Q0</accession>
<evidence type="ECO:0000313" key="2">
    <source>
        <dbReference type="EMBL" id="CAI4211344.1"/>
    </source>
</evidence>
<dbReference type="PANTHER" id="PTHR13600:SF21">
    <property type="entry name" value="LEUCINE CARBOXYL METHYLTRANSFERASE 1"/>
    <property type="match status" value="1"/>
</dbReference>
<dbReference type="PANTHER" id="PTHR13600">
    <property type="entry name" value="LEUCINE CARBOXYL METHYLTRANSFERASE"/>
    <property type="match status" value="1"/>
</dbReference>
<dbReference type="Gene3D" id="3.40.50.150">
    <property type="entry name" value="Vaccinia Virus protein VP39"/>
    <property type="match status" value="1"/>
</dbReference>
<dbReference type="GO" id="GO:0018423">
    <property type="term" value="F:protein C-terminal leucine carboxyl O-methyltransferase activity"/>
    <property type="evidence" value="ECO:0007669"/>
    <property type="project" value="TreeGrafter"/>
</dbReference>
<dbReference type="AlphaFoldDB" id="A0A9P1M7Q0"/>
<sequence length="197" mass="22178">MAVDTLIDSFLRPDNPDEAPRQIVSLGAGGEEGARSSVPGLRTDIPTLLVSECCLCYLESSEAELIIRWFTDKIPNIAILIYEAVRPDDAFGKMMVSNLAARRIRMPTLERYREPGDQLKRLKDAGFSTVKILTVHDIFESWIPREEKARLDALEGLDEVEEWILLANHYIVAWGWTGAGFSMGDENGGMQRRRPID</sequence>
<organism evidence="2 3">
    <name type="scientific">Parascedosporium putredinis</name>
    <dbReference type="NCBI Taxonomy" id="1442378"/>
    <lineage>
        <taxon>Eukaryota</taxon>
        <taxon>Fungi</taxon>
        <taxon>Dikarya</taxon>
        <taxon>Ascomycota</taxon>
        <taxon>Pezizomycotina</taxon>
        <taxon>Sordariomycetes</taxon>
        <taxon>Hypocreomycetidae</taxon>
        <taxon>Microascales</taxon>
        <taxon>Microascaceae</taxon>
        <taxon>Parascedosporium</taxon>
    </lineage>
</organism>
<evidence type="ECO:0000256" key="1">
    <source>
        <dbReference type="ARBA" id="ARBA00022691"/>
    </source>
</evidence>
<dbReference type="Proteomes" id="UP000838763">
    <property type="component" value="Unassembled WGS sequence"/>
</dbReference>
<gene>
    <name evidence="2" type="ORF">PPNO1_LOCUS1139</name>
</gene>
<dbReference type="OrthoDB" id="203237at2759"/>
<proteinExistence type="predicted"/>
<dbReference type="SUPFAM" id="SSF53335">
    <property type="entry name" value="S-adenosyl-L-methionine-dependent methyltransferases"/>
    <property type="match status" value="1"/>
</dbReference>
<dbReference type="EMBL" id="CALLCH030000001">
    <property type="protein sequence ID" value="CAI4211344.1"/>
    <property type="molecule type" value="Genomic_DNA"/>
</dbReference>
<protein>
    <submittedName>
        <fullName evidence="2">Uncharacterized protein</fullName>
    </submittedName>
</protein>
<keyword evidence="3" id="KW-1185">Reference proteome</keyword>
<reference evidence="2" key="1">
    <citation type="submission" date="2022-11" db="EMBL/GenBank/DDBJ databases">
        <authorList>
            <person name="Scott C."/>
            <person name="Bruce N."/>
        </authorList>
    </citation>
    <scope>NUCLEOTIDE SEQUENCE</scope>
</reference>
<comment type="caution">
    <text evidence="2">The sequence shown here is derived from an EMBL/GenBank/DDBJ whole genome shotgun (WGS) entry which is preliminary data.</text>
</comment>
<dbReference type="InterPro" id="IPR029063">
    <property type="entry name" value="SAM-dependent_MTases_sf"/>
</dbReference>
<evidence type="ECO:0000313" key="3">
    <source>
        <dbReference type="Proteomes" id="UP000838763"/>
    </source>
</evidence>
<dbReference type="InterPro" id="IPR016651">
    <property type="entry name" value="LCMT1"/>
</dbReference>
<keyword evidence="1" id="KW-0949">S-adenosyl-L-methionine</keyword>
<name>A0A9P1M7Q0_9PEZI</name>